<dbReference type="VEuPathDB" id="VectorBase:ASIS019742"/>
<evidence type="ECO:0000256" key="3">
    <source>
        <dbReference type="ARBA" id="ARBA00022692"/>
    </source>
</evidence>
<dbReference type="OMA" id="NSEWNDM"/>
<dbReference type="Proteomes" id="UP000030765">
    <property type="component" value="Unassembled WGS sequence"/>
</dbReference>
<dbReference type="EMBL" id="ATLV01009867">
    <property type="status" value="NOT_ANNOTATED_CDS"/>
    <property type="molecule type" value="Genomic_DNA"/>
</dbReference>
<sequence>MADKKVAEQYYAPPPKLGKWEGFRTFLWNSETSQCLGRTGSSWALLTFSYEAYHPDLSRASVRWLCNRRSQRRRAEPDLQSRLGFRPTPPEYGNVESRLIWYKASDNGNVGIWTKLIDEYLKPYSQPEDNRVDCSFKNPPPEGKVCKVPLDELGRCTKENQYSFKAKKPCIFLKLNKIFNWVPDVYNTSTNLPEKMPQDLKDHIKTKEVSKETDMVWVSCGGENPADNEHIGAIQYYPRRGFPAYYFPYKNIDGYLPPVVAVYFEEPKSKYM</sequence>
<proteinExistence type="inferred from homology"/>
<dbReference type="GO" id="GO:0006883">
    <property type="term" value="P:intracellular sodium ion homeostasis"/>
    <property type="evidence" value="ECO:0007669"/>
    <property type="project" value="TreeGrafter"/>
</dbReference>
<evidence type="ECO:0000256" key="6">
    <source>
        <dbReference type="ARBA" id="ARBA00023136"/>
    </source>
</evidence>
<dbReference type="GO" id="GO:0005890">
    <property type="term" value="C:sodium:potassium-exchanging ATPase complex"/>
    <property type="evidence" value="ECO:0007669"/>
    <property type="project" value="InterPro"/>
</dbReference>
<evidence type="ECO:0000256" key="1">
    <source>
        <dbReference type="ARBA" id="ARBA00004606"/>
    </source>
</evidence>
<dbReference type="Gene3D" id="1.20.5.170">
    <property type="match status" value="1"/>
</dbReference>
<comment type="similarity">
    <text evidence="2">Belongs to the X(+)/potassium ATPases subunit beta family.</text>
</comment>
<dbReference type="Pfam" id="PF00287">
    <property type="entry name" value="Na_K-ATPase"/>
    <property type="match status" value="1"/>
</dbReference>
<reference evidence="8" key="2">
    <citation type="submission" date="2020-05" db="UniProtKB">
        <authorList>
            <consortium name="EnsemblMetazoa"/>
        </authorList>
    </citation>
    <scope>IDENTIFICATION</scope>
</reference>
<dbReference type="EMBL" id="ATLV01009866">
    <property type="status" value="NOT_ANNOTATED_CDS"/>
    <property type="molecule type" value="Genomic_DNA"/>
</dbReference>
<name>A0A084VBY2_ANOSI</name>
<dbReference type="STRING" id="74873.A0A084VBY2"/>
<dbReference type="EMBL" id="KE524552">
    <property type="protein sequence ID" value="KFB35476.1"/>
    <property type="molecule type" value="Genomic_DNA"/>
</dbReference>
<dbReference type="EnsemblMetazoa" id="ASIC002233-RA">
    <property type="protein sequence ID" value="ASIC002233-PA"/>
    <property type="gene ID" value="ASIC002233"/>
</dbReference>
<comment type="subcellular location">
    <subcellularLocation>
        <location evidence="1">Membrane</location>
        <topology evidence="1">Single-pass type II membrane protein</topology>
    </subcellularLocation>
</comment>
<dbReference type="AlphaFoldDB" id="A0A084VBY2"/>
<dbReference type="GO" id="GO:0001671">
    <property type="term" value="F:ATPase activator activity"/>
    <property type="evidence" value="ECO:0007669"/>
    <property type="project" value="TreeGrafter"/>
</dbReference>
<dbReference type="PANTHER" id="PTHR11523:SF28">
    <property type="entry name" value="NA_K-ATPASE BETA SUBUNIT ISOFORM 4-RELATED"/>
    <property type="match status" value="1"/>
</dbReference>
<dbReference type="EMBL" id="ATLV01009868">
    <property type="status" value="NOT_ANNOTATED_CDS"/>
    <property type="molecule type" value="Genomic_DNA"/>
</dbReference>
<evidence type="ECO:0000256" key="2">
    <source>
        <dbReference type="ARBA" id="ARBA00005876"/>
    </source>
</evidence>
<dbReference type="PANTHER" id="PTHR11523">
    <property type="entry name" value="SODIUM/POTASSIUM-DEPENDENT ATPASE BETA SUBUNIT"/>
    <property type="match status" value="1"/>
</dbReference>
<organism evidence="7">
    <name type="scientific">Anopheles sinensis</name>
    <name type="common">Mosquito</name>
    <dbReference type="NCBI Taxonomy" id="74873"/>
    <lineage>
        <taxon>Eukaryota</taxon>
        <taxon>Metazoa</taxon>
        <taxon>Ecdysozoa</taxon>
        <taxon>Arthropoda</taxon>
        <taxon>Hexapoda</taxon>
        <taxon>Insecta</taxon>
        <taxon>Pterygota</taxon>
        <taxon>Neoptera</taxon>
        <taxon>Endopterygota</taxon>
        <taxon>Diptera</taxon>
        <taxon>Nematocera</taxon>
        <taxon>Culicoidea</taxon>
        <taxon>Culicidae</taxon>
        <taxon>Anophelinae</taxon>
        <taxon>Anopheles</taxon>
    </lineage>
</organism>
<dbReference type="InterPro" id="IPR000402">
    <property type="entry name" value="Na/K_ATPase_sub_beta"/>
</dbReference>
<keyword evidence="4" id="KW-0735">Signal-anchor</keyword>
<dbReference type="GO" id="GO:1990573">
    <property type="term" value="P:potassium ion import across plasma membrane"/>
    <property type="evidence" value="ECO:0007669"/>
    <property type="project" value="TreeGrafter"/>
</dbReference>
<keyword evidence="5" id="KW-1133">Transmembrane helix</keyword>
<keyword evidence="6" id="KW-0472">Membrane</keyword>
<dbReference type="InterPro" id="IPR038702">
    <property type="entry name" value="Na/K_ATPase_sub_beta_sf"/>
</dbReference>
<protein>
    <submittedName>
        <fullName evidence="7">AGAP009595-PA-like protein</fullName>
    </submittedName>
</protein>
<evidence type="ECO:0000256" key="4">
    <source>
        <dbReference type="ARBA" id="ARBA00022968"/>
    </source>
</evidence>
<keyword evidence="3" id="KW-0812">Transmembrane</keyword>
<evidence type="ECO:0000313" key="7">
    <source>
        <dbReference type="EMBL" id="KFB35476.1"/>
    </source>
</evidence>
<dbReference type="PROSITE" id="PS00390">
    <property type="entry name" value="ATPASE_NA_K_BETA_1"/>
    <property type="match status" value="1"/>
</dbReference>
<dbReference type="VEuPathDB" id="VectorBase:ASIC002233"/>
<reference evidence="7 9" key="1">
    <citation type="journal article" date="2014" name="BMC Genomics">
        <title>Genome sequence of Anopheles sinensis provides insight into genetics basis of mosquito competence for malaria parasites.</title>
        <authorList>
            <person name="Zhou D."/>
            <person name="Zhang D."/>
            <person name="Ding G."/>
            <person name="Shi L."/>
            <person name="Hou Q."/>
            <person name="Ye Y."/>
            <person name="Xu Y."/>
            <person name="Zhou H."/>
            <person name="Xiong C."/>
            <person name="Li S."/>
            <person name="Yu J."/>
            <person name="Hong S."/>
            <person name="Yu X."/>
            <person name="Zou P."/>
            <person name="Chen C."/>
            <person name="Chang X."/>
            <person name="Wang W."/>
            <person name="Lv Y."/>
            <person name="Sun Y."/>
            <person name="Ma L."/>
            <person name="Shen B."/>
            <person name="Zhu C."/>
        </authorList>
    </citation>
    <scope>NUCLEOTIDE SEQUENCE [LARGE SCALE GENOMIC DNA]</scope>
</reference>
<accession>A0A084VBY2</accession>
<gene>
    <name evidence="7" type="ORF">ZHAS_00002233</name>
</gene>
<evidence type="ECO:0000313" key="9">
    <source>
        <dbReference type="Proteomes" id="UP000030765"/>
    </source>
</evidence>
<keyword evidence="9" id="KW-1185">Reference proteome</keyword>
<evidence type="ECO:0000256" key="5">
    <source>
        <dbReference type="ARBA" id="ARBA00022989"/>
    </source>
</evidence>
<evidence type="ECO:0000313" key="8">
    <source>
        <dbReference type="EnsemblMetazoa" id="ASIC002233-PA"/>
    </source>
</evidence>
<dbReference type="Gene3D" id="2.60.40.1660">
    <property type="entry name" value="Na, k-atpase alpha subunit"/>
    <property type="match status" value="1"/>
</dbReference>
<dbReference type="GO" id="GO:0036376">
    <property type="term" value="P:sodium ion export across plasma membrane"/>
    <property type="evidence" value="ECO:0007669"/>
    <property type="project" value="TreeGrafter"/>
</dbReference>
<dbReference type="GO" id="GO:0030007">
    <property type="term" value="P:intracellular potassium ion homeostasis"/>
    <property type="evidence" value="ECO:0007669"/>
    <property type="project" value="TreeGrafter"/>
</dbReference>
<dbReference type="OrthoDB" id="5912413at2759"/>